<feature type="transmembrane region" description="Helical" evidence="3">
    <location>
        <begin position="414"/>
        <end position="438"/>
    </location>
</feature>
<feature type="transmembrane region" description="Helical" evidence="3">
    <location>
        <begin position="382"/>
        <end position="402"/>
    </location>
</feature>
<evidence type="ECO:0000256" key="1">
    <source>
        <dbReference type="ARBA" id="ARBA00005278"/>
    </source>
</evidence>
<dbReference type="AlphaFoldDB" id="A0A172TPP3"/>
<dbReference type="Proteomes" id="UP000076927">
    <property type="component" value="Chromosome"/>
</dbReference>
<dbReference type="STRING" id="1178515.SY83_19415"/>
<comment type="similarity">
    <text evidence="1">Belongs to the GerABKA family.</text>
</comment>
<dbReference type="PATRIC" id="fig|1178515.4.peg.3925"/>
<dbReference type="KEGG" id="pswu:SY83_19415"/>
<proteinExistence type="inferred from homology"/>
<feature type="transmembrane region" description="Helical" evidence="3">
    <location>
        <begin position="282"/>
        <end position="307"/>
    </location>
</feature>
<dbReference type="InterPro" id="IPR004995">
    <property type="entry name" value="Spore_Ger"/>
</dbReference>
<sequence>MDSSIDINKKQIQQTFGKDADLVFKPIPLGPFTNKAYLVYMDSLSDPHTINDSIVKPLLQWKDKLEDRRTETSKDFRWIKDQVIAVGDLKEVDTWEPLYLELLSGNTMLIADGISKALSIHSAGLEKRSIEEASSSTVIRGPREGFTEDLRTNMMLIRKRIRDKRLRCTQMIIGEMSKTDVVVMYMEGVAVPEVVQELFHRLEKIRTTSILESGNIEEYIQDKFLTPFPTVYNTERPDTIAAAIMEGRVAILVNGTPFVLLVPALFVHFFQVAEDYYQRADIAFFLRILRYIALVISLLAPALYIAISTFHQEMLPTPLLISLAAQREGTPFPAFIEAVIMEFTFEVLREAGVRLPRAVGQAVSIVGALVIGQAAVEAGIVSAAMVIVVSVTAITSFVFPSFNMSISIRMLRFIFMICAATFGLFGITVGLIVLILHLCSLKSFGVPYLSPFAPWDVDDQSDAIFRFPSWMKKKVPDYVKRYKPASNKE</sequence>
<evidence type="ECO:0000313" key="4">
    <source>
        <dbReference type="EMBL" id="ANE49049.1"/>
    </source>
</evidence>
<keyword evidence="2 3" id="KW-0472">Membrane</keyword>
<evidence type="ECO:0000256" key="2">
    <source>
        <dbReference type="ARBA" id="ARBA00023136"/>
    </source>
</evidence>
<keyword evidence="5" id="KW-1185">Reference proteome</keyword>
<keyword evidence="3" id="KW-1133">Transmembrane helix</keyword>
<dbReference type="PANTHER" id="PTHR22550:SF5">
    <property type="entry name" value="LEUCINE ZIPPER PROTEIN 4"/>
    <property type="match status" value="1"/>
</dbReference>
<dbReference type="Pfam" id="PF03323">
    <property type="entry name" value="GerA"/>
    <property type="match status" value="1"/>
</dbReference>
<dbReference type="PIRSF" id="PIRSF005690">
    <property type="entry name" value="GerBA"/>
    <property type="match status" value="1"/>
</dbReference>
<name>A0A172TPP3_9BACL</name>
<dbReference type="EMBL" id="CP011388">
    <property type="protein sequence ID" value="ANE49049.1"/>
    <property type="molecule type" value="Genomic_DNA"/>
</dbReference>
<dbReference type="GO" id="GO:0009847">
    <property type="term" value="P:spore germination"/>
    <property type="evidence" value="ECO:0007669"/>
    <property type="project" value="InterPro"/>
</dbReference>
<gene>
    <name evidence="4" type="ORF">SY83_19415</name>
</gene>
<dbReference type="GO" id="GO:0016020">
    <property type="term" value="C:membrane"/>
    <property type="evidence" value="ECO:0007669"/>
    <property type="project" value="InterPro"/>
</dbReference>
<dbReference type="PANTHER" id="PTHR22550">
    <property type="entry name" value="SPORE GERMINATION PROTEIN"/>
    <property type="match status" value="1"/>
</dbReference>
<organism evidence="4 5">
    <name type="scientific">Paenibacillus swuensis</name>
    <dbReference type="NCBI Taxonomy" id="1178515"/>
    <lineage>
        <taxon>Bacteria</taxon>
        <taxon>Bacillati</taxon>
        <taxon>Bacillota</taxon>
        <taxon>Bacilli</taxon>
        <taxon>Bacillales</taxon>
        <taxon>Paenibacillaceae</taxon>
        <taxon>Paenibacillus</taxon>
    </lineage>
</organism>
<feature type="transmembrane region" description="Helical" evidence="3">
    <location>
        <begin position="249"/>
        <end position="270"/>
    </location>
</feature>
<accession>A0A172TPP3</accession>
<protein>
    <submittedName>
        <fullName evidence="4">Uncharacterized protein</fullName>
    </submittedName>
</protein>
<evidence type="ECO:0000256" key="3">
    <source>
        <dbReference type="SAM" id="Phobius"/>
    </source>
</evidence>
<dbReference type="InterPro" id="IPR050768">
    <property type="entry name" value="UPF0353/GerABKA_families"/>
</dbReference>
<keyword evidence="3" id="KW-0812">Transmembrane</keyword>
<evidence type="ECO:0000313" key="5">
    <source>
        <dbReference type="Proteomes" id="UP000076927"/>
    </source>
</evidence>
<reference evidence="4 5" key="1">
    <citation type="submission" date="2015-01" db="EMBL/GenBank/DDBJ databases">
        <title>Paenibacillus swuensis/DY6/whole genome sequencing.</title>
        <authorList>
            <person name="Kim M.K."/>
            <person name="Srinivasan S."/>
            <person name="Lee J.-J."/>
        </authorList>
    </citation>
    <scope>NUCLEOTIDE SEQUENCE [LARGE SCALE GENOMIC DNA]</scope>
    <source>
        <strain evidence="4 5">DY6</strain>
    </source>
</reference>